<dbReference type="GO" id="GO:0005524">
    <property type="term" value="F:ATP binding"/>
    <property type="evidence" value="ECO:0007669"/>
    <property type="project" value="InterPro"/>
</dbReference>
<dbReference type="GO" id="GO:0005525">
    <property type="term" value="F:GTP binding"/>
    <property type="evidence" value="ECO:0007669"/>
    <property type="project" value="InterPro"/>
</dbReference>
<dbReference type="InterPro" id="IPR001245">
    <property type="entry name" value="Ser-Thr/Tyr_kinase_cat_dom"/>
</dbReference>
<evidence type="ECO:0000256" key="2">
    <source>
        <dbReference type="SAM" id="MobiDB-lite"/>
    </source>
</evidence>
<feature type="compositionally biased region" description="Polar residues" evidence="2">
    <location>
        <begin position="509"/>
        <end position="518"/>
    </location>
</feature>
<dbReference type="EMBL" id="BRPK01000007">
    <property type="protein sequence ID" value="GLB39663.1"/>
    <property type="molecule type" value="Genomic_DNA"/>
</dbReference>
<dbReference type="InterPro" id="IPR006073">
    <property type="entry name" value="GTP-bd"/>
</dbReference>
<name>A0A9P3PQD4_LYOSH</name>
<dbReference type="PROSITE" id="PS50011">
    <property type="entry name" value="PROTEIN_KINASE_DOM"/>
    <property type="match status" value="1"/>
</dbReference>
<dbReference type="SUPFAM" id="SSF52540">
    <property type="entry name" value="P-loop containing nucleoside triphosphate hydrolases"/>
    <property type="match status" value="1"/>
</dbReference>
<evidence type="ECO:0000313" key="4">
    <source>
        <dbReference type="EMBL" id="GLB39663.1"/>
    </source>
</evidence>
<dbReference type="OrthoDB" id="2614383at2759"/>
<dbReference type="InterPro" id="IPR011009">
    <property type="entry name" value="Kinase-like_dom_sf"/>
</dbReference>
<accession>A0A9P3PQD4</accession>
<evidence type="ECO:0000259" key="3">
    <source>
        <dbReference type="PROSITE" id="PS50011"/>
    </source>
</evidence>
<dbReference type="InterPro" id="IPR000719">
    <property type="entry name" value="Prot_kinase_dom"/>
</dbReference>
<dbReference type="AlphaFoldDB" id="A0A9P3PQD4"/>
<dbReference type="SUPFAM" id="SSF56112">
    <property type="entry name" value="Protein kinase-like (PK-like)"/>
    <property type="match status" value="1"/>
</dbReference>
<feature type="region of interest" description="Disordered" evidence="2">
    <location>
        <begin position="499"/>
        <end position="518"/>
    </location>
</feature>
<dbReference type="Gene3D" id="1.10.510.10">
    <property type="entry name" value="Transferase(Phosphotransferase) domain 1"/>
    <property type="match status" value="1"/>
</dbReference>
<dbReference type="Pfam" id="PF01926">
    <property type="entry name" value="MMR_HSR1"/>
    <property type="match status" value="1"/>
</dbReference>
<evidence type="ECO:0000256" key="1">
    <source>
        <dbReference type="ARBA" id="ARBA00008171"/>
    </source>
</evidence>
<dbReference type="CDD" id="cd00882">
    <property type="entry name" value="Ras_like_GTPase"/>
    <property type="match status" value="1"/>
</dbReference>
<gene>
    <name evidence="4" type="primary">TUS1</name>
    <name evidence="4" type="ORF">LshimejAT787_0701730</name>
</gene>
<dbReference type="GO" id="GO:0004674">
    <property type="term" value="F:protein serine/threonine kinase activity"/>
    <property type="evidence" value="ECO:0007669"/>
    <property type="project" value="TreeGrafter"/>
</dbReference>
<reference evidence="4" key="1">
    <citation type="submission" date="2022-07" db="EMBL/GenBank/DDBJ databases">
        <title>The genome of Lyophyllum shimeji provides insight into the initial evolution of ectomycorrhizal fungal genome.</title>
        <authorList>
            <person name="Kobayashi Y."/>
            <person name="Shibata T."/>
            <person name="Hirakawa H."/>
            <person name="Shigenobu S."/>
            <person name="Nishiyama T."/>
            <person name="Yamada A."/>
            <person name="Hasebe M."/>
            <person name="Kawaguchi M."/>
        </authorList>
    </citation>
    <scope>NUCLEOTIDE SEQUENCE</scope>
    <source>
        <strain evidence="4">AT787</strain>
    </source>
</reference>
<dbReference type="Proteomes" id="UP001063166">
    <property type="component" value="Unassembled WGS sequence"/>
</dbReference>
<dbReference type="PANTHER" id="PTHR44329">
    <property type="entry name" value="SERINE/THREONINE-PROTEIN KINASE TNNI3K-RELATED"/>
    <property type="match status" value="1"/>
</dbReference>
<feature type="domain" description="Protein kinase" evidence="3">
    <location>
        <begin position="217"/>
        <end position="497"/>
    </location>
</feature>
<protein>
    <recommendedName>
        <fullName evidence="3">Protein kinase domain-containing protein</fullName>
    </recommendedName>
</protein>
<comment type="similarity">
    <text evidence="1">Belongs to the protein kinase superfamily. TKL Ser/Thr protein kinase family. ROCO subfamily.</text>
</comment>
<dbReference type="InterPro" id="IPR027417">
    <property type="entry name" value="P-loop_NTPase"/>
</dbReference>
<dbReference type="Pfam" id="PF07714">
    <property type="entry name" value="PK_Tyr_Ser-Thr"/>
    <property type="match status" value="1"/>
</dbReference>
<sequence length="762" mass="85937">MSVDCEQQLSDELGNVRTHLSPIKAPYNWLAANVDHIRSTWKGFPILSTVDLDILGLEKLIYPRFVACTVAHLKLHAEDDLLANFSRSISTWIHSDEITLLQNHRSIKDTLWAFQYRFRNNDREENSKVAGRINKLMQLDILSIATRILAIINDDQRRKLFLAQRGPKAQTLLDLLQEVINVSELDILRPPMLAVILKLSKHSGLYPASLVLQGISPQGRECVFGGSYGDIWAGKLGETAVAIKVTRVNPSHVKDGMKAFCKEAIVWRQLYHPNVLPFYGVWRWTQGSGMSSRFCLVSPWMENGNIIQYLKARSDANRRSLILDIAHGLEYLHTFEPPVIHGDLRGPNILITLDKRACIADFGLCTLASTLIQGGDSIQFTPSSSSFNTTNELWLAPEFFKPQESGKETPQQSLATDVYSFACVCYEIFAGHARFSDLRHFFQVVAAVTGNLRPSRPSHEDLDDAMWKLMDDCWANDAEARPTAVEIVKYLVSHPAPGRSEKVPLKPTQPLSSSGSRPPNSMITQYIIIALVGPTGSGKSHFINTATKQSAVVVGNDLESCTQDVQAITYPHPDGSGRRVVLVDTPGFDDTERTDYQVLELIANWMKETYQEHITLTGLLFFHRITDGRMRGTPLRNLKMFEALCGKEALENVVLMTTMWDEVNPEVGVARETELQDDFWAPVVGQGRRTARFYNTFESAWEAINLCSTNCPQPLQLQRELGDQRKELKSTTAFLVLKRWWEEVWAKLKGKSRRWKGKQPST</sequence>
<keyword evidence="5" id="KW-1185">Reference proteome</keyword>
<comment type="caution">
    <text evidence="4">The sequence shown here is derived from an EMBL/GenBank/DDBJ whole genome shotgun (WGS) entry which is preliminary data.</text>
</comment>
<evidence type="ECO:0000313" key="5">
    <source>
        <dbReference type="Proteomes" id="UP001063166"/>
    </source>
</evidence>
<proteinExistence type="inferred from homology"/>
<organism evidence="4 5">
    <name type="scientific">Lyophyllum shimeji</name>
    <name type="common">Hon-shimeji</name>
    <name type="synonym">Tricholoma shimeji</name>
    <dbReference type="NCBI Taxonomy" id="47721"/>
    <lineage>
        <taxon>Eukaryota</taxon>
        <taxon>Fungi</taxon>
        <taxon>Dikarya</taxon>
        <taxon>Basidiomycota</taxon>
        <taxon>Agaricomycotina</taxon>
        <taxon>Agaricomycetes</taxon>
        <taxon>Agaricomycetidae</taxon>
        <taxon>Agaricales</taxon>
        <taxon>Tricholomatineae</taxon>
        <taxon>Lyophyllaceae</taxon>
        <taxon>Lyophyllum</taxon>
    </lineage>
</organism>
<dbReference type="Gene3D" id="3.40.50.300">
    <property type="entry name" value="P-loop containing nucleotide triphosphate hydrolases"/>
    <property type="match status" value="1"/>
</dbReference>
<dbReference type="InterPro" id="IPR051681">
    <property type="entry name" value="Ser/Thr_Kinases-Pseudokinases"/>
</dbReference>